<sequence>MTNCKLCLLEKSLIKKSHIYPDFLYKDLYDKNHKIIKVSTEEIIKKNPRISRPSSGVYEGNLLCRDCENKIISGKYESYLADIMSGKNKDIKCKKGKSVDIETLKIENLDYERFKNFFLSILFRADISTFEEFSDINLGPYHEKIRKIVYENLTTDDLEFQLNILKLDRNSDFDQLIVQPFRSKLETETCYSFLLKGYLIIINFKENKTSKKMKENRLKQNGAIIIPIIPKNVEKKIILTYLDLQ</sequence>
<evidence type="ECO:0000313" key="1">
    <source>
        <dbReference type="EMBL" id="KFF00696.1"/>
    </source>
</evidence>
<dbReference type="OrthoDB" id="5518417at2"/>
<dbReference type="EMBL" id="JPRP01000001">
    <property type="protein sequence ID" value="KFF00696.1"/>
    <property type="molecule type" value="Genomic_DNA"/>
</dbReference>
<evidence type="ECO:0000313" key="2">
    <source>
        <dbReference type="Proteomes" id="UP000028713"/>
    </source>
</evidence>
<protein>
    <recommendedName>
        <fullName evidence="3">HNH endonuclease 5 domain-containing protein</fullName>
    </recommendedName>
</protein>
<proteinExistence type="predicted"/>
<gene>
    <name evidence="1" type="ORF">IX39_08720</name>
</gene>
<dbReference type="RefSeq" id="WP_034675224.1">
    <property type="nucleotide sequence ID" value="NZ_FPAP01000001.1"/>
</dbReference>
<accession>A0A085Z8D2</accession>
<dbReference type="AlphaFoldDB" id="A0A085Z8D2"/>
<evidence type="ECO:0008006" key="3">
    <source>
        <dbReference type="Google" id="ProtNLM"/>
    </source>
</evidence>
<reference evidence="1 2" key="1">
    <citation type="submission" date="2014-07" db="EMBL/GenBank/DDBJ databases">
        <title>Genome of Chryseobacterium formosense LMG 24722.</title>
        <authorList>
            <person name="Pipes S.E."/>
            <person name="Stropko S.J."/>
            <person name="Newman J.D."/>
        </authorList>
    </citation>
    <scope>NUCLEOTIDE SEQUENCE [LARGE SCALE GENOMIC DNA]</scope>
    <source>
        <strain evidence="1 2">LMG 24722</strain>
    </source>
</reference>
<name>A0A085Z8D2_9FLAO</name>
<dbReference type="eggNOG" id="ENOG5032Z6Y">
    <property type="taxonomic scope" value="Bacteria"/>
</dbReference>
<dbReference type="Proteomes" id="UP000028713">
    <property type="component" value="Unassembled WGS sequence"/>
</dbReference>
<keyword evidence="2" id="KW-1185">Reference proteome</keyword>
<organism evidence="1 2">
    <name type="scientific">Chryseobacterium formosense</name>
    <dbReference type="NCBI Taxonomy" id="236814"/>
    <lineage>
        <taxon>Bacteria</taxon>
        <taxon>Pseudomonadati</taxon>
        <taxon>Bacteroidota</taxon>
        <taxon>Flavobacteriia</taxon>
        <taxon>Flavobacteriales</taxon>
        <taxon>Weeksellaceae</taxon>
        <taxon>Chryseobacterium group</taxon>
        <taxon>Chryseobacterium</taxon>
    </lineage>
</organism>
<comment type="caution">
    <text evidence="1">The sequence shown here is derived from an EMBL/GenBank/DDBJ whole genome shotgun (WGS) entry which is preliminary data.</text>
</comment>